<sequence>MELRHLRYFEALAQTLSFTKAAERVHVTQSTLSHQIRQLEEELGQALFDRIGKRVSMTEAGETLLLNIGPALRQVDAAVHAIRDSTQAVSGEIRIGTTQSFNIRLVPNCIAEFLARYPSVRLAVEELPALQIIEQLQAGSLDLGISYRPDAPAHDLWFEQLYTEEMRLVVSANHPLAHRRRIRMTELHGARIAVFSRQFSTRQLIDDCLQAAGAEPIIIAELNSINAMLELARCTDIAVIIGASADTGDSGLRFLPLEDPTPQRTPGLLWQRGIPRSMSVKYFATVIRRAVAKGKVDGP</sequence>
<dbReference type="CDD" id="cd05466">
    <property type="entry name" value="PBP2_LTTR_substrate"/>
    <property type="match status" value="1"/>
</dbReference>
<comment type="similarity">
    <text evidence="1">Belongs to the LysR transcriptional regulatory family.</text>
</comment>
<reference evidence="6 7" key="1">
    <citation type="journal article" date="2017" name="Int. J. Syst. Evol. Microbiol.">
        <title>Achromobacter aloeverae sp. nov., isolated from the root of Aloe vera (L.) Burm.f.</title>
        <authorList>
            <person name="Kuncharoen N."/>
            <person name="Muramatsu Y."/>
            <person name="Shibata C."/>
            <person name="Kamakura Y."/>
            <person name="Nakagawa Y."/>
            <person name="Tanasupawat S."/>
        </authorList>
    </citation>
    <scope>NUCLEOTIDE SEQUENCE [LARGE SCALE GENOMIC DNA]</scope>
    <source>
        <strain evidence="6 7">AVA-1</strain>
    </source>
</reference>
<accession>A0A4Q1HL40</accession>
<dbReference type="Gene3D" id="1.10.10.10">
    <property type="entry name" value="Winged helix-like DNA-binding domain superfamily/Winged helix DNA-binding domain"/>
    <property type="match status" value="1"/>
</dbReference>
<feature type="domain" description="HTH lysR-type" evidence="5">
    <location>
        <begin position="1"/>
        <end position="58"/>
    </location>
</feature>
<evidence type="ECO:0000256" key="4">
    <source>
        <dbReference type="ARBA" id="ARBA00023163"/>
    </source>
</evidence>
<dbReference type="PRINTS" id="PR00039">
    <property type="entry name" value="HTHLYSR"/>
</dbReference>
<dbReference type="InterPro" id="IPR036388">
    <property type="entry name" value="WH-like_DNA-bd_sf"/>
</dbReference>
<evidence type="ECO:0000256" key="3">
    <source>
        <dbReference type="ARBA" id="ARBA00023125"/>
    </source>
</evidence>
<dbReference type="Gene3D" id="3.40.190.290">
    <property type="match status" value="1"/>
</dbReference>
<dbReference type="SUPFAM" id="SSF46785">
    <property type="entry name" value="Winged helix' DNA-binding domain"/>
    <property type="match status" value="1"/>
</dbReference>
<dbReference type="InterPro" id="IPR005119">
    <property type="entry name" value="LysR_subst-bd"/>
</dbReference>
<dbReference type="InterPro" id="IPR050950">
    <property type="entry name" value="HTH-type_LysR_regulators"/>
</dbReference>
<evidence type="ECO:0000256" key="2">
    <source>
        <dbReference type="ARBA" id="ARBA00023015"/>
    </source>
</evidence>
<dbReference type="PANTHER" id="PTHR30419:SF8">
    <property type="entry name" value="NITROGEN ASSIMILATION TRANSCRIPTIONAL ACTIVATOR-RELATED"/>
    <property type="match status" value="1"/>
</dbReference>
<dbReference type="GO" id="GO:0005829">
    <property type="term" value="C:cytosol"/>
    <property type="evidence" value="ECO:0007669"/>
    <property type="project" value="TreeGrafter"/>
</dbReference>
<dbReference type="PANTHER" id="PTHR30419">
    <property type="entry name" value="HTH-TYPE TRANSCRIPTIONAL REGULATOR YBHD"/>
    <property type="match status" value="1"/>
</dbReference>
<proteinExistence type="inferred from homology"/>
<evidence type="ECO:0000313" key="6">
    <source>
        <dbReference type="EMBL" id="RXN90613.1"/>
    </source>
</evidence>
<dbReference type="GO" id="GO:0003677">
    <property type="term" value="F:DNA binding"/>
    <property type="evidence" value="ECO:0007669"/>
    <property type="project" value="UniProtKB-KW"/>
</dbReference>
<dbReference type="Pfam" id="PF03466">
    <property type="entry name" value="LysR_substrate"/>
    <property type="match status" value="1"/>
</dbReference>
<evidence type="ECO:0000313" key="7">
    <source>
        <dbReference type="Proteomes" id="UP000290849"/>
    </source>
</evidence>
<comment type="caution">
    <text evidence="6">The sequence shown here is derived from an EMBL/GenBank/DDBJ whole genome shotgun (WGS) entry which is preliminary data.</text>
</comment>
<gene>
    <name evidence="6" type="ORF">C7R54_11845</name>
</gene>
<dbReference type="GO" id="GO:0003700">
    <property type="term" value="F:DNA-binding transcription factor activity"/>
    <property type="evidence" value="ECO:0007669"/>
    <property type="project" value="InterPro"/>
</dbReference>
<dbReference type="AlphaFoldDB" id="A0A4Q1HL40"/>
<protein>
    <submittedName>
        <fullName evidence="6">LysR family transcriptional regulator</fullName>
    </submittedName>
</protein>
<keyword evidence="4" id="KW-0804">Transcription</keyword>
<keyword evidence="3" id="KW-0238">DNA-binding</keyword>
<dbReference type="EMBL" id="PYAL01000003">
    <property type="protein sequence ID" value="RXN90613.1"/>
    <property type="molecule type" value="Genomic_DNA"/>
</dbReference>
<dbReference type="PROSITE" id="PS50931">
    <property type="entry name" value="HTH_LYSR"/>
    <property type="match status" value="1"/>
</dbReference>
<keyword evidence="7" id="KW-1185">Reference proteome</keyword>
<keyword evidence="2" id="KW-0805">Transcription regulation</keyword>
<dbReference type="Proteomes" id="UP000290849">
    <property type="component" value="Unassembled WGS sequence"/>
</dbReference>
<dbReference type="SUPFAM" id="SSF53850">
    <property type="entry name" value="Periplasmic binding protein-like II"/>
    <property type="match status" value="1"/>
</dbReference>
<evidence type="ECO:0000259" key="5">
    <source>
        <dbReference type="PROSITE" id="PS50931"/>
    </source>
</evidence>
<organism evidence="6 7">
    <name type="scientific">Achromobacter aloeverae</name>
    <dbReference type="NCBI Taxonomy" id="1750518"/>
    <lineage>
        <taxon>Bacteria</taxon>
        <taxon>Pseudomonadati</taxon>
        <taxon>Pseudomonadota</taxon>
        <taxon>Betaproteobacteria</taxon>
        <taxon>Burkholderiales</taxon>
        <taxon>Alcaligenaceae</taxon>
        <taxon>Achromobacter</taxon>
    </lineage>
</organism>
<dbReference type="InterPro" id="IPR000847">
    <property type="entry name" value="LysR_HTH_N"/>
</dbReference>
<name>A0A4Q1HL40_9BURK</name>
<dbReference type="InterPro" id="IPR036390">
    <property type="entry name" value="WH_DNA-bd_sf"/>
</dbReference>
<dbReference type="Pfam" id="PF00126">
    <property type="entry name" value="HTH_1"/>
    <property type="match status" value="1"/>
</dbReference>
<evidence type="ECO:0000256" key="1">
    <source>
        <dbReference type="ARBA" id="ARBA00009437"/>
    </source>
</evidence>
<dbReference type="FunFam" id="1.10.10.10:FF:000001">
    <property type="entry name" value="LysR family transcriptional regulator"/>
    <property type="match status" value="1"/>
</dbReference>
<dbReference type="OrthoDB" id="646694at2"/>